<gene>
    <name evidence="11" type="ORF">SAMN05421799_11254</name>
</gene>
<keyword evidence="2" id="KW-1003">Cell membrane</keyword>
<dbReference type="SUPFAM" id="SSF58104">
    <property type="entry name" value="Methyl-accepting chemotaxis protein (MCP) signaling domain"/>
    <property type="match status" value="1"/>
</dbReference>
<dbReference type="GO" id="GO:0007165">
    <property type="term" value="P:signal transduction"/>
    <property type="evidence" value="ECO:0007669"/>
    <property type="project" value="UniProtKB-KW"/>
</dbReference>
<dbReference type="PROSITE" id="PS50111">
    <property type="entry name" value="CHEMOTAXIS_TRANSDUC_2"/>
    <property type="match status" value="1"/>
</dbReference>
<dbReference type="OrthoDB" id="2168386at2"/>
<feature type="domain" description="Methyl-accepting transducer" evidence="9">
    <location>
        <begin position="307"/>
        <end position="578"/>
    </location>
</feature>
<feature type="transmembrane region" description="Helical" evidence="8">
    <location>
        <begin position="212"/>
        <end position="237"/>
    </location>
</feature>
<organism evidence="11 12">
    <name type="scientific">Alicyclobacillus vulcanalis</name>
    <dbReference type="NCBI Taxonomy" id="252246"/>
    <lineage>
        <taxon>Bacteria</taxon>
        <taxon>Bacillati</taxon>
        <taxon>Bacillota</taxon>
        <taxon>Bacilli</taxon>
        <taxon>Bacillales</taxon>
        <taxon>Alicyclobacillaceae</taxon>
        <taxon>Alicyclobacillus</taxon>
    </lineage>
</organism>
<dbReference type="Pfam" id="PF12729">
    <property type="entry name" value="4HB_MCP_1"/>
    <property type="match status" value="1"/>
</dbReference>
<dbReference type="Pfam" id="PF00672">
    <property type="entry name" value="HAMP"/>
    <property type="match status" value="1"/>
</dbReference>
<evidence type="ECO:0000259" key="10">
    <source>
        <dbReference type="PROSITE" id="PS50885"/>
    </source>
</evidence>
<dbReference type="PANTHER" id="PTHR32089:SF112">
    <property type="entry name" value="LYSOZYME-LIKE PROTEIN-RELATED"/>
    <property type="match status" value="1"/>
</dbReference>
<dbReference type="InterPro" id="IPR003660">
    <property type="entry name" value="HAMP_dom"/>
</dbReference>
<comment type="subcellular location">
    <subcellularLocation>
        <location evidence="1">Cell membrane</location>
    </subcellularLocation>
</comment>
<keyword evidence="7" id="KW-0175">Coiled coil</keyword>
<dbReference type="Gene3D" id="1.10.287.950">
    <property type="entry name" value="Methyl-accepting chemotaxis protein"/>
    <property type="match status" value="1"/>
</dbReference>
<protein>
    <submittedName>
        <fullName evidence="11">Methyl-accepting chemotaxis protein</fullName>
    </submittedName>
</protein>
<proteinExistence type="inferred from homology"/>
<evidence type="ECO:0000256" key="4">
    <source>
        <dbReference type="ARBA" id="ARBA00023224"/>
    </source>
</evidence>
<sequence length="593" mass="63758">MSTYDGNPPGGNPLGRAARLRRLGQRFVDLLPTLSIRKKFLVNIGLVTLLLLALGVVNGILLSQLHRSVQKLEQADTVLNLIRQFDYDIVSADNDAALYLLTPSGDNAQFNLQDYQNDLARVQQDLSVLQRQPVNATDRAILNLFQSEWSQILDQNETAFRLASTSLPDAQSMFTSNTLQPLIQSLSQFTQDEETVKDAASAHVNRLLVQTFVWNTLVALAAIAIGLIGSATLAVTMSGPIVRLRQMALRVAQGDLRVEPVEVRTRDELEDLARVLNDLVGNLRTLIGAIAEASEHVAASAEELSASSDELMRATAEIAQSIEQVAAGAEEQVKQIEDTSDAVAQVQGEIGKVSRLAEALHDTAERTDGEAEAGTQVMDAMARQMDAIRRRSADAAEVMRKTAQASESVRQIVAAIVHIADETNLLALNAAIEAARAGDHGRGFAVVADEVRSLSKASADAAREIHAIVETVVRSMNEVAHSIQAVGAEVDAGAAVADETKRTFARIRSSMAEVATRVEEVAEATKTIVAQAHHMSSDMAVVVELAQQAARESESVVAASQQQASSMQEIASTASSLSARAQDLQALINRFQV</sequence>
<evidence type="ECO:0000256" key="1">
    <source>
        <dbReference type="ARBA" id="ARBA00004236"/>
    </source>
</evidence>
<evidence type="ECO:0000313" key="11">
    <source>
        <dbReference type="EMBL" id="SIT07520.1"/>
    </source>
</evidence>
<dbReference type="AlphaFoldDB" id="A0A1N7PAE9"/>
<dbReference type="EMBL" id="FTOO01000012">
    <property type="protein sequence ID" value="SIT07520.1"/>
    <property type="molecule type" value="Genomic_DNA"/>
</dbReference>
<dbReference type="InterPro" id="IPR004090">
    <property type="entry name" value="Chemotax_Me-accpt_rcpt"/>
</dbReference>
<evidence type="ECO:0000256" key="6">
    <source>
        <dbReference type="PROSITE-ProRule" id="PRU00284"/>
    </source>
</evidence>
<dbReference type="RefSeq" id="WP_076348688.1">
    <property type="nucleotide sequence ID" value="NZ_FTOO01000012.1"/>
</dbReference>
<evidence type="ECO:0000256" key="3">
    <source>
        <dbReference type="ARBA" id="ARBA00023136"/>
    </source>
</evidence>
<dbReference type="PROSITE" id="PS50885">
    <property type="entry name" value="HAMP"/>
    <property type="match status" value="1"/>
</dbReference>
<feature type="coiled-coil region" evidence="7">
    <location>
        <begin position="105"/>
        <end position="132"/>
    </location>
</feature>
<evidence type="ECO:0000313" key="12">
    <source>
        <dbReference type="Proteomes" id="UP000186156"/>
    </source>
</evidence>
<dbReference type="STRING" id="252246.SAMN05421799_11254"/>
<dbReference type="InterPro" id="IPR024478">
    <property type="entry name" value="HlyB_4HB_MCP"/>
</dbReference>
<dbReference type="Pfam" id="PF00015">
    <property type="entry name" value="MCPsignal"/>
    <property type="match status" value="1"/>
</dbReference>
<reference evidence="12" key="1">
    <citation type="submission" date="2017-01" db="EMBL/GenBank/DDBJ databases">
        <authorList>
            <person name="Varghese N."/>
            <person name="Submissions S."/>
        </authorList>
    </citation>
    <scope>NUCLEOTIDE SEQUENCE [LARGE SCALE GENOMIC DNA]</scope>
    <source>
        <strain evidence="12">DSM 16176</strain>
    </source>
</reference>
<dbReference type="Proteomes" id="UP000186156">
    <property type="component" value="Unassembled WGS sequence"/>
</dbReference>
<evidence type="ECO:0000256" key="7">
    <source>
        <dbReference type="SAM" id="Coils"/>
    </source>
</evidence>
<comment type="similarity">
    <text evidence="5">Belongs to the methyl-accepting chemotaxis (MCP) protein family.</text>
</comment>
<evidence type="ECO:0000256" key="5">
    <source>
        <dbReference type="ARBA" id="ARBA00029447"/>
    </source>
</evidence>
<evidence type="ECO:0000256" key="8">
    <source>
        <dbReference type="SAM" id="Phobius"/>
    </source>
</evidence>
<dbReference type="PANTHER" id="PTHR32089">
    <property type="entry name" value="METHYL-ACCEPTING CHEMOTAXIS PROTEIN MCPB"/>
    <property type="match status" value="1"/>
</dbReference>
<keyword evidence="4 6" id="KW-0807">Transducer</keyword>
<feature type="domain" description="HAMP" evidence="10">
    <location>
        <begin position="235"/>
        <end position="288"/>
    </location>
</feature>
<dbReference type="InterPro" id="IPR004089">
    <property type="entry name" value="MCPsignal_dom"/>
</dbReference>
<dbReference type="CDD" id="cd06225">
    <property type="entry name" value="HAMP"/>
    <property type="match status" value="1"/>
</dbReference>
<keyword evidence="8" id="KW-1133">Transmembrane helix</keyword>
<dbReference type="GO" id="GO:0004888">
    <property type="term" value="F:transmembrane signaling receptor activity"/>
    <property type="evidence" value="ECO:0007669"/>
    <property type="project" value="InterPro"/>
</dbReference>
<dbReference type="GO" id="GO:0006935">
    <property type="term" value="P:chemotaxis"/>
    <property type="evidence" value="ECO:0007669"/>
    <property type="project" value="InterPro"/>
</dbReference>
<dbReference type="SMART" id="SM00283">
    <property type="entry name" value="MA"/>
    <property type="match status" value="1"/>
</dbReference>
<dbReference type="GO" id="GO:0005886">
    <property type="term" value="C:plasma membrane"/>
    <property type="evidence" value="ECO:0007669"/>
    <property type="project" value="UniProtKB-SubCell"/>
</dbReference>
<keyword evidence="3 8" id="KW-0472">Membrane</keyword>
<name>A0A1N7PAE9_9BACL</name>
<dbReference type="SMART" id="SM00304">
    <property type="entry name" value="HAMP"/>
    <property type="match status" value="1"/>
</dbReference>
<evidence type="ECO:0000259" key="9">
    <source>
        <dbReference type="PROSITE" id="PS50111"/>
    </source>
</evidence>
<feature type="transmembrane region" description="Helical" evidence="8">
    <location>
        <begin position="40"/>
        <end position="62"/>
    </location>
</feature>
<keyword evidence="8" id="KW-0812">Transmembrane</keyword>
<dbReference type="PRINTS" id="PR00260">
    <property type="entry name" value="CHEMTRNSDUCR"/>
</dbReference>
<accession>A0A1N7PAE9</accession>
<keyword evidence="12" id="KW-1185">Reference proteome</keyword>
<evidence type="ECO:0000256" key="2">
    <source>
        <dbReference type="ARBA" id="ARBA00022475"/>
    </source>
</evidence>